<protein>
    <recommendedName>
        <fullName evidence="1">BTB domain-containing protein</fullName>
    </recommendedName>
</protein>
<organism evidence="3 5">
    <name type="scientific">Rhizophagus irregularis</name>
    <dbReference type="NCBI Taxonomy" id="588596"/>
    <lineage>
        <taxon>Eukaryota</taxon>
        <taxon>Fungi</taxon>
        <taxon>Fungi incertae sedis</taxon>
        <taxon>Mucoromycota</taxon>
        <taxon>Glomeromycotina</taxon>
        <taxon>Glomeromycetes</taxon>
        <taxon>Glomerales</taxon>
        <taxon>Glomeraceae</taxon>
        <taxon>Rhizophagus</taxon>
    </lineage>
</organism>
<dbReference type="VEuPathDB" id="FungiDB:FUN_022371"/>
<dbReference type="VEuPathDB" id="FungiDB:RhiirA1_532642"/>
<dbReference type="Proteomes" id="UP000233469">
    <property type="component" value="Unassembled WGS sequence"/>
</dbReference>
<dbReference type="CDD" id="cd18186">
    <property type="entry name" value="BTB_POZ_ZBTB_KLHL-like"/>
    <property type="match status" value="1"/>
</dbReference>
<dbReference type="InterPro" id="IPR011333">
    <property type="entry name" value="SKP1/BTB/POZ_sf"/>
</dbReference>
<evidence type="ECO:0000259" key="1">
    <source>
        <dbReference type="PROSITE" id="PS50097"/>
    </source>
</evidence>
<dbReference type="SMART" id="SM00225">
    <property type="entry name" value="BTB"/>
    <property type="match status" value="1"/>
</dbReference>
<evidence type="ECO:0000313" key="2">
    <source>
        <dbReference type="EMBL" id="PKK76727.1"/>
    </source>
</evidence>
<dbReference type="SUPFAM" id="SSF54695">
    <property type="entry name" value="POZ domain"/>
    <property type="match status" value="1"/>
</dbReference>
<dbReference type="PANTHER" id="PTHR24410">
    <property type="entry name" value="HL07962P-RELATED"/>
    <property type="match status" value="1"/>
</dbReference>
<comment type="caution">
    <text evidence="3">The sequence shown here is derived from an EMBL/GenBank/DDBJ whole genome shotgun (WGS) entry which is preliminary data.</text>
</comment>
<dbReference type="VEuPathDB" id="FungiDB:RhiirFUN_025666"/>
<reference evidence="3 5" key="1">
    <citation type="submission" date="2015-10" db="EMBL/GenBank/DDBJ databases">
        <title>Genome analyses suggest a sexual origin of heterokaryosis in a supposedly ancient asexual fungus.</title>
        <authorList>
            <person name="Ropars J."/>
            <person name="Sedzielewska K."/>
            <person name="Noel J."/>
            <person name="Charron P."/>
            <person name="Farinelli L."/>
            <person name="Marton T."/>
            <person name="Kruger M."/>
            <person name="Pelin A."/>
            <person name="Brachmann A."/>
            <person name="Corradi N."/>
        </authorList>
    </citation>
    <scope>NUCLEOTIDE SEQUENCE [LARGE SCALE GENOMIC DNA]</scope>
    <source>
        <strain evidence="3 5">A4</strain>
        <strain evidence="2 4">C2</strain>
    </source>
</reference>
<gene>
    <name evidence="3" type="ORF">RhiirA4_541864</name>
    <name evidence="2" type="ORF">RhiirC2_862419</name>
</gene>
<accession>A0A2I1GCV1</accession>
<sequence>MSTHFLHNSSQDLIKLLESKRNYDFVINIDKEDNKREFYAHSIILEVRSSYFEDVLSNGLVRKENNIFIVDFPDISVNAFKILIRYIYGGTIYLDHVEAADVLNLLFACEKLKLYELYDYVQDSFIKHHESWIFQNFVLIQQLSSKYSDFTKLQNYLTTAVCEQPEILFGANNFTSIGKEALLSICKDENLCIEENELWDHIIRWGKAQNAELHEEINNWTNNDFDILKKSLEDFLPLIRFYEISSEDFCFKIMPYSLILSNELFQDLSKFHLVSNWKPKFNNLVPRKVN</sequence>
<proteinExistence type="predicted"/>
<dbReference type="EMBL" id="LLXL01000168">
    <property type="protein sequence ID" value="PKK76727.1"/>
    <property type="molecule type" value="Genomic_DNA"/>
</dbReference>
<dbReference type="PROSITE" id="PS50097">
    <property type="entry name" value="BTB"/>
    <property type="match status" value="1"/>
</dbReference>
<dbReference type="InterPro" id="IPR051481">
    <property type="entry name" value="BTB-POZ/Galectin-3-binding"/>
</dbReference>
<evidence type="ECO:0000313" key="5">
    <source>
        <dbReference type="Proteomes" id="UP000234323"/>
    </source>
</evidence>
<evidence type="ECO:0000313" key="3">
    <source>
        <dbReference type="EMBL" id="PKY44459.1"/>
    </source>
</evidence>
<keyword evidence="5" id="KW-1185">Reference proteome</keyword>
<dbReference type="AlphaFoldDB" id="A0A2I1GCV1"/>
<dbReference type="Proteomes" id="UP000234323">
    <property type="component" value="Unassembled WGS sequence"/>
</dbReference>
<dbReference type="Gene3D" id="3.30.710.10">
    <property type="entry name" value="Potassium Channel Kv1.1, Chain A"/>
    <property type="match status" value="1"/>
</dbReference>
<dbReference type="PANTHER" id="PTHR24410:SF23">
    <property type="entry name" value="BTB DOMAIN-CONTAINING PROTEIN-RELATED"/>
    <property type="match status" value="1"/>
</dbReference>
<name>A0A2I1GCV1_9GLOM</name>
<feature type="domain" description="BTB" evidence="1">
    <location>
        <begin position="23"/>
        <end position="96"/>
    </location>
</feature>
<dbReference type="EMBL" id="LLXI01000323">
    <property type="protein sequence ID" value="PKY44459.1"/>
    <property type="molecule type" value="Genomic_DNA"/>
</dbReference>
<dbReference type="InterPro" id="IPR000210">
    <property type="entry name" value="BTB/POZ_dom"/>
</dbReference>
<reference evidence="2 4" key="2">
    <citation type="submission" date="2017-10" db="EMBL/GenBank/DDBJ databases">
        <title>Extensive intraspecific genome diversity in a model arbuscular mycorrhizal fungus.</title>
        <authorList>
            <person name="Chen E.C.H."/>
            <person name="Morin E."/>
            <person name="Baudet D."/>
            <person name="Noel J."/>
            <person name="Ndikumana S."/>
            <person name="Charron P."/>
            <person name="St-Onge C."/>
            <person name="Giorgi J."/>
            <person name="Grigoriev I.V."/>
            <person name="Roux C."/>
            <person name="Martin F.M."/>
            <person name="Corradi N."/>
        </authorList>
    </citation>
    <scope>NUCLEOTIDE SEQUENCE [LARGE SCALE GENOMIC DNA]</scope>
    <source>
        <strain evidence="2 4">C2</strain>
    </source>
</reference>
<evidence type="ECO:0000313" key="4">
    <source>
        <dbReference type="Proteomes" id="UP000233469"/>
    </source>
</evidence>
<dbReference type="Pfam" id="PF00651">
    <property type="entry name" value="BTB"/>
    <property type="match status" value="1"/>
</dbReference>
<dbReference type="Gene3D" id="1.25.40.420">
    <property type="match status" value="1"/>
</dbReference>